<dbReference type="AlphaFoldDB" id="A0A7R9D3K9"/>
<accession>A0A7R9D3K9</accession>
<gene>
    <name evidence="1" type="ORF">TCEB3V08_LOCUS8589</name>
</gene>
<proteinExistence type="predicted"/>
<evidence type="ECO:0000313" key="1">
    <source>
        <dbReference type="EMBL" id="CAD7406580.1"/>
    </source>
</evidence>
<organism evidence="1">
    <name type="scientific">Timema cristinae</name>
    <name type="common">Walking stick</name>
    <dbReference type="NCBI Taxonomy" id="61476"/>
    <lineage>
        <taxon>Eukaryota</taxon>
        <taxon>Metazoa</taxon>
        <taxon>Ecdysozoa</taxon>
        <taxon>Arthropoda</taxon>
        <taxon>Hexapoda</taxon>
        <taxon>Insecta</taxon>
        <taxon>Pterygota</taxon>
        <taxon>Neoptera</taxon>
        <taxon>Polyneoptera</taxon>
        <taxon>Phasmatodea</taxon>
        <taxon>Timematodea</taxon>
        <taxon>Timematoidea</taxon>
        <taxon>Timematidae</taxon>
        <taxon>Timema</taxon>
    </lineage>
</organism>
<sequence length="208" mass="23198">MECRDLLLTFRVSLDPLIVFSTPGVGQPCSMIYCDTSVYVIMGRGRIVTFYNVMLQIPPPPSLAELEEDGASSPEITSSSKVVDVTALFYQKPGDKGKERCNETQCPASGSHELYVSRWGLSVSLSSPTPVLRKTLPTMVRSIWERAWHLFCQRRGALRETPTHYGVSNNNVHRNTTTVIDFSDSLLRPFQILKGVLAYSLSPLKKSI</sequence>
<dbReference type="EMBL" id="OC319881">
    <property type="protein sequence ID" value="CAD7406580.1"/>
    <property type="molecule type" value="Genomic_DNA"/>
</dbReference>
<reference evidence="1" key="1">
    <citation type="submission" date="2020-11" db="EMBL/GenBank/DDBJ databases">
        <authorList>
            <person name="Tran Van P."/>
        </authorList>
    </citation>
    <scope>NUCLEOTIDE SEQUENCE</scope>
</reference>
<name>A0A7R9D3K9_TIMCR</name>
<protein>
    <submittedName>
        <fullName evidence="1">Uncharacterized protein</fullName>
    </submittedName>
</protein>